<evidence type="ECO:0000256" key="2">
    <source>
        <dbReference type="ARBA" id="ARBA00004170"/>
    </source>
</evidence>
<dbReference type="Pfam" id="PF00231">
    <property type="entry name" value="ATP-synt"/>
    <property type="match status" value="1"/>
</dbReference>
<dbReference type="Proteomes" id="UP000076964">
    <property type="component" value="Unassembled WGS sequence"/>
</dbReference>
<dbReference type="GO" id="GO:0046933">
    <property type="term" value="F:proton-transporting ATP synthase activity, rotational mechanism"/>
    <property type="evidence" value="ECO:0007669"/>
    <property type="project" value="UniProtKB-UniRule"/>
</dbReference>
<evidence type="ECO:0000313" key="11">
    <source>
        <dbReference type="EMBL" id="OAG26889.1"/>
    </source>
</evidence>
<dbReference type="GO" id="GO:0045259">
    <property type="term" value="C:proton-transporting ATP synthase complex"/>
    <property type="evidence" value="ECO:0007669"/>
    <property type="project" value="UniProtKB-KW"/>
</dbReference>
<keyword evidence="12" id="KW-1185">Reference proteome</keyword>
<dbReference type="HAMAP" id="MF_00815">
    <property type="entry name" value="ATP_synth_gamma_bact"/>
    <property type="match status" value="1"/>
</dbReference>
<dbReference type="PRINTS" id="PR00126">
    <property type="entry name" value="ATPASEGAMMA"/>
</dbReference>
<comment type="function">
    <text evidence="1 10">Produces ATP from ADP in the presence of a proton gradient across the membrane. The gamma chain is believed to be important in regulating ATPase activity and the flow of protons through the CF(0) complex.</text>
</comment>
<dbReference type="InterPro" id="IPR023632">
    <property type="entry name" value="ATP_synth_F1_gsu_CS"/>
</dbReference>
<dbReference type="InterPro" id="IPR035968">
    <property type="entry name" value="ATP_synth_F1_ATPase_gsu"/>
</dbReference>
<comment type="similarity">
    <text evidence="3 10">Belongs to the ATPase gamma chain family.</text>
</comment>
<keyword evidence="7 10" id="KW-0472">Membrane</keyword>
<protein>
    <recommendedName>
        <fullName evidence="10">ATP synthase gamma chain</fullName>
    </recommendedName>
    <alternativeName>
        <fullName evidence="10">ATP synthase F1 sector gamma subunit</fullName>
    </alternativeName>
    <alternativeName>
        <fullName evidence="10">F-ATPase gamma subunit</fullName>
    </alternativeName>
</protein>
<evidence type="ECO:0000256" key="7">
    <source>
        <dbReference type="ARBA" id="ARBA00023136"/>
    </source>
</evidence>
<organism evidence="11 12">
    <name type="scientific">Thermodesulfatator autotrophicus</name>
    <dbReference type="NCBI Taxonomy" id="1795632"/>
    <lineage>
        <taxon>Bacteria</taxon>
        <taxon>Pseudomonadati</taxon>
        <taxon>Thermodesulfobacteriota</taxon>
        <taxon>Thermodesulfobacteria</taxon>
        <taxon>Thermodesulfobacteriales</taxon>
        <taxon>Thermodesulfatatoraceae</taxon>
        <taxon>Thermodesulfatator</taxon>
    </lineage>
</organism>
<dbReference type="GO" id="GO:0005886">
    <property type="term" value="C:plasma membrane"/>
    <property type="evidence" value="ECO:0007669"/>
    <property type="project" value="UniProtKB-SubCell"/>
</dbReference>
<evidence type="ECO:0000256" key="10">
    <source>
        <dbReference type="HAMAP-Rule" id="MF_00815"/>
    </source>
</evidence>
<evidence type="ECO:0000313" key="12">
    <source>
        <dbReference type="Proteomes" id="UP000076964"/>
    </source>
</evidence>
<sequence>MPNLRDIKRKIEAVKKIGQITKAMNMVAAAKLRGAQERVEQFRPYATKFQEVIADLASSGAVNPAQFELMQVREVKKVEIILVTADRGLCGAFNANLINACERLIREQKAKGRDISLICVGRKGTQYFRKTGLVRQAYEDIMGRVEMFNARAVAREAMRAFIDKEADETYLIYGYFINVVRQIPKTERLLPIAVEKEEEVETEAPKVSGSYIYEPEPEELFAQILPLYINTRVMAAMLETAVSEQAARMTAMDNANRACGDMVQSLTLLFNKTRQAAITKELMDIVGGAEALKG</sequence>
<dbReference type="RefSeq" id="WP_068543472.1">
    <property type="nucleotide sequence ID" value="NZ_LSFI01000053.1"/>
</dbReference>
<dbReference type="PANTHER" id="PTHR11693:SF22">
    <property type="entry name" value="ATP SYNTHASE SUBUNIT GAMMA, MITOCHONDRIAL"/>
    <property type="match status" value="1"/>
</dbReference>
<dbReference type="PANTHER" id="PTHR11693">
    <property type="entry name" value="ATP SYNTHASE GAMMA CHAIN"/>
    <property type="match status" value="1"/>
</dbReference>
<reference evidence="11 12" key="1">
    <citation type="submission" date="2016-02" db="EMBL/GenBank/DDBJ databases">
        <title>Draft genome sequence of Thermodesulfatator sp. S606.</title>
        <authorList>
            <person name="Lai Q."/>
            <person name="Cao J."/>
            <person name="Dupont S."/>
            <person name="Shao Z."/>
            <person name="Jebbar M."/>
            <person name="Alain K."/>
        </authorList>
    </citation>
    <scope>NUCLEOTIDE SEQUENCE [LARGE SCALE GENOMIC DNA]</scope>
    <source>
        <strain evidence="11 12">S606</strain>
    </source>
</reference>
<evidence type="ECO:0000256" key="6">
    <source>
        <dbReference type="ARBA" id="ARBA00023065"/>
    </source>
</evidence>
<evidence type="ECO:0000256" key="8">
    <source>
        <dbReference type="ARBA" id="ARBA00023196"/>
    </source>
</evidence>
<name>A0A177E7A0_9BACT</name>
<dbReference type="InterPro" id="IPR000131">
    <property type="entry name" value="ATP_synth_F1_gsu"/>
</dbReference>
<evidence type="ECO:0000256" key="1">
    <source>
        <dbReference type="ARBA" id="ARBA00003456"/>
    </source>
</evidence>
<dbReference type="GO" id="GO:0042777">
    <property type="term" value="P:proton motive force-driven plasma membrane ATP synthesis"/>
    <property type="evidence" value="ECO:0007669"/>
    <property type="project" value="UniProtKB-UniRule"/>
</dbReference>
<dbReference type="SUPFAM" id="SSF52943">
    <property type="entry name" value="ATP synthase (F1-ATPase), gamma subunit"/>
    <property type="match status" value="1"/>
</dbReference>
<dbReference type="STRING" id="1795632.TH606_09845"/>
<gene>
    <name evidence="10" type="primary">atpG</name>
    <name evidence="11" type="ORF">TH606_09845</name>
</gene>
<dbReference type="Gene3D" id="1.10.287.80">
    <property type="entry name" value="ATP synthase, gamma subunit, helix hairpin domain"/>
    <property type="match status" value="1"/>
</dbReference>
<keyword evidence="8 10" id="KW-0139">CF(1)</keyword>
<dbReference type="CDD" id="cd12151">
    <property type="entry name" value="F1-ATPase_gamma"/>
    <property type="match status" value="1"/>
</dbReference>
<keyword evidence="4 10" id="KW-0813">Transport</keyword>
<accession>A0A177E7A0</accession>
<keyword evidence="9 10" id="KW-0066">ATP synthesis</keyword>
<proteinExistence type="inferred from homology"/>
<evidence type="ECO:0000256" key="3">
    <source>
        <dbReference type="ARBA" id="ARBA00007681"/>
    </source>
</evidence>
<dbReference type="Gene3D" id="3.40.1380.10">
    <property type="match status" value="1"/>
</dbReference>
<evidence type="ECO:0000256" key="9">
    <source>
        <dbReference type="ARBA" id="ARBA00023310"/>
    </source>
</evidence>
<evidence type="ECO:0000256" key="4">
    <source>
        <dbReference type="ARBA" id="ARBA00022448"/>
    </source>
</evidence>
<dbReference type="AlphaFoldDB" id="A0A177E7A0"/>
<dbReference type="NCBIfam" id="TIGR01146">
    <property type="entry name" value="ATPsyn_F1gamma"/>
    <property type="match status" value="1"/>
</dbReference>
<evidence type="ECO:0000256" key="5">
    <source>
        <dbReference type="ARBA" id="ARBA00022781"/>
    </source>
</evidence>
<comment type="caution">
    <text evidence="11">The sequence shown here is derived from an EMBL/GenBank/DDBJ whole genome shotgun (WGS) entry which is preliminary data.</text>
</comment>
<dbReference type="GO" id="GO:0005524">
    <property type="term" value="F:ATP binding"/>
    <property type="evidence" value="ECO:0007669"/>
    <property type="project" value="UniProtKB-UniRule"/>
</dbReference>
<comment type="subunit">
    <text evidence="10">F-type ATPases have 2 components, CF(1) - the catalytic core - and CF(0) - the membrane proton channel. CF(1) has five subunits: alpha(3), beta(3), gamma(1), delta(1), epsilon(1). CF(0) has three main subunits: a, b and c.</text>
</comment>
<comment type="subcellular location">
    <subcellularLocation>
        <location evidence="10">Cell membrane</location>
        <topology evidence="10">Peripheral membrane protein</topology>
    </subcellularLocation>
    <subcellularLocation>
        <location evidence="2">Membrane</location>
        <topology evidence="2">Peripheral membrane protein</topology>
    </subcellularLocation>
</comment>
<keyword evidence="5 10" id="KW-0375">Hydrogen ion transport</keyword>
<keyword evidence="10" id="KW-1003">Cell membrane</keyword>
<dbReference type="PROSITE" id="PS00153">
    <property type="entry name" value="ATPASE_GAMMA"/>
    <property type="match status" value="1"/>
</dbReference>
<dbReference type="OrthoDB" id="9812769at2"/>
<dbReference type="EMBL" id="LSFI01000053">
    <property type="protein sequence ID" value="OAG26889.1"/>
    <property type="molecule type" value="Genomic_DNA"/>
</dbReference>
<keyword evidence="6 10" id="KW-0406">Ion transport</keyword>